<evidence type="ECO:0000313" key="1">
    <source>
        <dbReference type="EMBL" id="CAI9155333.1"/>
    </source>
</evidence>
<dbReference type="Proteomes" id="UP001176941">
    <property type="component" value="Chromosome 12"/>
</dbReference>
<dbReference type="EMBL" id="OX459948">
    <property type="protein sequence ID" value="CAI9155333.1"/>
    <property type="molecule type" value="Genomic_DNA"/>
</dbReference>
<organism evidence="1 2">
    <name type="scientific">Rangifer tarandus platyrhynchus</name>
    <name type="common">Svalbard reindeer</name>
    <dbReference type="NCBI Taxonomy" id="3082113"/>
    <lineage>
        <taxon>Eukaryota</taxon>
        <taxon>Metazoa</taxon>
        <taxon>Chordata</taxon>
        <taxon>Craniata</taxon>
        <taxon>Vertebrata</taxon>
        <taxon>Euteleostomi</taxon>
        <taxon>Mammalia</taxon>
        <taxon>Eutheria</taxon>
        <taxon>Laurasiatheria</taxon>
        <taxon>Artiodactyla</taxon>
        <taxon>Ruminantia</taxon>
        <taxon>Pecora</taxon>
        <taxon>Cervidae</taxon>
        <taxon>Odocoileinae</taxon>
        <taxon>Rangifer</taxon>
    </lineage>
</organism>
<name>A0ABN8Y148_RANTA</name>
<sequence>MYPPVPNTQSPPLSTLRAMCVTVLGGWHISQSSQVSEAGEDKKTLDIWRGKKQCLGCTGLLQTINPRNSTLHIVSKWGQRIGKCMRVCKWGGYHLPSQECKD</sequence>
<reference evidence="1" key="1">
    <citation type="submission" date="2023-04" db="EMBL/GenBank/DDBJ databases">
        <authorList>
            <consortium name="ELIXIR-Norway"/>
        </authorList>
    </citation>
    <scope>NUCLEOTIDE SEQUENCE [LARGE SCALE GENOMIC DNA]</scope>
</reference>
<accession>A0ABN8Y148</accession>
<gene>
    <name evidence="1" type="ORF">MRATA1EN1_LOCUS4295</name>
</gene>
<evidence type="ECO:0000313" key="2">
    <source>
        <dbReference type="Proteomes" id="UP001176941"/>
    </source>
</evidence>
<proteinExistence type="predicted"/>
<protein>
    <submittedName>
        <fullName evidence="1">Uncharacterized protein</fullName>
    </submittedName>
</protein>
<keyword evidence="2" id="KW-1185">Reference proteome</keyword>